<dbReference type="PROSITE" id="PS51498">
    <property type="entry name" value="MABP"/>
    <property type="match status" value="2"/>
</dbReference>
<comment type="caution">
    <text evidence="11">The sequence shown here is derived from an EMBL/GenBank/DDBJ whole genome shotgun (WGS) entry which is preliminary data.</text>
</comment>
<dbReference type="Pfam" id="PF09004">
    <property type="entry name" value="ALKBH8_N"/>
    <property type="match status" value="1"/>
</dbReference>
<dbReference type="GO" id="GO:0031902">
    <property type="term" value="C:late endosome membrane"/>
    <property type="evidence" value="ECO:0007669"/>
    <property type="project" value="UniProtKB-SubCell"/>
</dbReference>
<protein>
    <submittedName>
        <fullName evidence="11">Uncharacterized protein</fullName>
    </submittedName>
</protein>
<evidence type="ECO:0000313" key="11">
    <source>
        <dbReference type="EMBL" id="KAK3509438.1"/>
    </source>
</evidence>
<evidence type="ECO:0000313" key="12">
    <source>
        <dbReference type="Proteomes" id="UP001274896"/>
    </source>
</evidence>
<keyword evidence="4" id="KW-0967">Endosome</keyword>
<proteinExistence type="inferred from homology"/>
<organism evidence="11 12">
    <name type="scientific">Hemibagrus guttatus</name>
    <dbReference type="NCBI Taxonomy" id="175788"/>
    <lineage>
        <taxon>Eukaryota</taxon>
        <taxon>Metazoa</taxon>
        <taxon>Chordata</taxon>
        <taxon>Craniata</taxon>
        <taxon>Vertebrata</taxon>
        <taxon>Euteleostomi</taxon>
        <taxon>Actinopterygii</taxon>
        <taxon>Neopterygii</taxon>
        <taxon>Teleostei</taxon>
        <taxon>Ostariophysi</taxon>
        <taxon>Siluriformes</taxon>
        <taxon>Bagridae</taxon>
        <taxon>Hemibagrus</taxon>
    </lineage>
</organism>
<dbReference type="GO" id="GO:0000813">
    <property type="term" value="C:ESCRT I complex"/>
    <property type="evidence" value="ECO:0007669"/>
    <property type="project" value="InterPro"/>
</dbReference>
<dbReference type="Proteomes" id="UP001274896">
    <property type="component" value="Unassembled WGS sequence"/>
</dbReference>
<dbReference type="GO" id="GO:0046755">
    <property type="term" value="P:viral budding"/>
    <property type="evidence" value="ECO:0007669"/>
    <property type="project" value="TreeGrafter"/>
</dbReference>
<dbReference type="InterPro" id="IPR015095">
    <property type="entry name" value="AlkB_hom8_N"/>
</dbReference>
<dbReference type="GO" id="GO:0016706">
    <property type="term" value="F:2-oxoglutarate-dependent dioxygenase activity"/>
    <property type="evidence" value="ECO:0007669"/>
    <property type="project" value="InterPro"/>
</dbReference>
<dbReference type="GO" id="GO:0042058">
    <property type="term" value="P:regulation of epidermal growth factor receptor signaling pathway"/>
    <property type="evidence" value="ECO:0007669"/>
    <property type="project" value="TreeGrafter"/>
</dbReference>
<keyword evidence="3" id="KW-0813">Transport</keyword>
<dbReference type="InterPro" id="IPR023340">
    <property type="entry name" value="UMA"/>
</dbReference>
<evidence type="ECO:0000256" key="6">
    <source>
        <dbReference type="ARBA" id="ARBA00023136"/>
    </source>
</evidence>
<evidence type="ECO:0000256" key="4">
    <source>
        <dbReference type="ARBA" id="ARBA00022753"/>
    </source>
</evidence>
<dbReference type="GO" id="GO:0015031">
    <property type="term" value="P:protein transport"/>
    <property type="evidence" value="ECO:0007669"/>
    <property type="project" value="UniProtKB-KW"/>
</dbReference>
<evidence type="ECO:0000256" key="3">
    <source>
        <dbReference type="ARBA" id="ARBA00022448"/>
    </source>
</evidence>
<dbReference type="GO" id="GO:0008168">
    <property type="term" value="F:methyltransferase activity"/>
    <property type="evidence" value="ECO:0007669"/>
    <property type="project" value="InterPro"/>
</dbReference>
<feature type="region of interest" description="Disordered" evidence="8">
    <location>
        <begin position="1"/>
        <end position="36"/>
    </location>
</feature>
<reference evidence="11" key="1">
    <citation type="submission" date="2023-06" db="EMBL/GenBank/DDBJ databases">
        <title>Male Hemibagrus guttatus genome.</title>
        <authorList>
            <person name="Bian C."/>
        </authorList>
    </citation>
    <scope>NUCLEOTIDE SEQUENCE</scope>
    <source>
        <strain evidence="11">Male_cb2023</strain>
        <tissue evidence="11">Muscle</tissue>
    </source>
</reference>
<dbReference type="InterPro" id="IPR040297">
    <property type="entry name" value="MVB12B"/>
</dbReference>
<dbReference type="EMBL" id="JAUCMX010000027">
    <property type="protein sequence ID" value="KAK3509438.1"/>
    <property type="molecule type" value="Genomic_DNA"/>
</dbReference>
<evidence type="ECO:0000256" key="8">
    <source>
        <dbReference type="SAM" id="MobiDB-lite"/>
    </source>
</evidence>
<evidence type="ECO:0000259" key="10">
    <source>
        <dbReference type="PROSITE" id="PS51498"/>
    </source>
</evidence>
<comment type="function">
    <text evidence="7">Component of the ESCRT-I complex, a regulator of vesicular trafficking process. Required for the sorting of endocytic ubiquitinated cargos into multivesicular bodies.</text>
</comment>
<gene>
    <name evidence="11" type="ORF">QTP70_035085</name>
</gene>
<comment type="similarity">
    <text evidence="2">Belongs to the MVB12 family.</text>
</comment>
<evidence type="ECO:0000256" key="5">
    <source>
        <dbReference type="ARBA" id="ARBA00022927"/>
    </source>
</evidence>
<dbReference type="PANTHER" id="PTHR31547">
    <property type="entry name" value="MULTIVESICULAR BODY SUBUNIT 12B"/>
    <property type="match status" value="1"/>
</dbReference>
<feature type="compositionally biased region" description="Acidic residues" evidence="8">
    <location>
        <begin position="23"/>
        <end position="35"/>
    </location>
</feature>
<name>A0AAE0PY22_9TELE</name>
<dbReference type="Pfam" id="PF10240">
    <property type="entry name" value="DUF2464"/>
    <property type="match status" value="2"/>
</dbReference>
<dbReference type="InterPro" id="IPR023341">
    <property type="entry name" value="MABP"/>
</dbReference>
<feature type="domain" description="MABP" evidence="10">
    <location>
        <begin position="433"/>
        <end position="603"/>
    </location>
</feature>
<dbReference type="GO" id="GO:0019075">
    <property type="term" value="P:virus maturation"/>
    <property type="evidence" value="ECO:0007669"/>
    <property type="project" value="TreeGrafter"/>
</dbReference>
<dbReference type="InterPro" id="IPR018798">
    <property type="entry name" value="MVB12A/B"/>
</dbReference>
<evidence type="ECO:0000256" key="2">
    <source>
        <dbReference type="ARBA" id="ARBA00010432"/>
    </source>
</evidence>
<dbReference type="AlphaFoldDB" id="A0AAE0PY22"/>
<comment type="subcellular location">
    <subcellularLocation>
        <location evidence="1">Late endosome membrane</location>
        <topology evidence="1">Peripheral membrane protein</topology>
    </subcellularLocation>
</comment>
<sequence>MHNYYSKRLKEEAKKKQKKKEDEDGVDDDDDDDESFMMPEVRDLSDALPEMLMDPITGVGVVASRNRAPTGYDVVAQTTDGMDADLWKDGLFKSKVTRYLCFTRVFSKENDCFECTDWDMFREAATNGDTTDLEEYTSSVTSYISKCINDVTISKSITTRSNQKPWMIAKVHALLKSRDSAFRSGDKDALRAAQTKLSRAIREAKRTHSQRIHGHFQSSDALNSFYARFEAQNDMTARKTIPPPEDQVLCLTTADVRKTLCRVNPQKAAGPDNIPGRVLRECAEQLADIFIDIFNISLNRAQCTAPTTSSSPDDTTVVGLISKNNESAYREEVQRLTSWYKDNNLSLNVEKMKEMVVDFRKAQSDHSPLNINRSNMEIKSTKFLCVHLAEDLTWSLNTSSITKKAQQRLYFLRRLRKAHRPPLNLTTVYRGTIESILSSCITAWFGNCTASDHKTLQRIVRTAEKIIGVSPLSRTCTPYTASANPRALWMTPYTPHTHSSPSCHLERGSAHLCHSHLGNVLVDMKLIDIKDTLPVGFIPIQETVDTQEPAFRKRRLCIKFIPRDSTEAAICDIRILGRSKQAPPQYTFIGELNNMGIWYRMGKVPRTQDCSPTATTTSIQTVTNSTSVPVLPKHISMTLPASFRRSTTRPDYEHQSSNLYAISAMDGVPFVISEKFACASSDLQQIDLMGIRIKSLAEIEKEYEYSFRTEHSAAARLPPSPTRTSLGSEA</sequence>
<feature type="domain" description="MABP" evidence="10">
    <location>
        <begin position="53"/>
        <end position="107"/>
    </location>
</feature>
<feature type="compositionally biased region" description="Basic and acidic residues" evidence="8">
    <location>
        <begin position="8"/>
        <end position="22"/>
    </location>
</feature>
<dbReference type="PROSITE" id="PS51497">
    <property type="entry name" value="UMA"/>
    <property type="match status" value="1"/>
</dbReference>
<accession>A0AAE0PY22</accession>
<dbReference type="FunFam" id="2.100.10.50:FF:000002">
    <property type="entry name" value="Multivesicular body subunit 12B"/>
    <property type="match status" value="1"/>
</dbReference>
<feature type="domain" description="UMA" evidence="9">
    <location>
        <begin position="665"/>
        <end position="714"/>
    </location>
</feature>
<dbReference type="Gene3D" id="2.100.10.50">
    <property type="match status" value="2"/>
</dbReference>
<dbReference type="PANTHER" id="PTHR31547:SF1">
    <property type="entry name" value="MULTIVESICULAR BODY SUBUNIT 12B"/>
    <property type="match status" value="1"/>
</dbReference>
<evidence type="ECO:0000259" key="9">
    <source>
        <dbReference type="PROSITE" id="PS51497"/>
    </source>
</evidence>
<keyword evidence="6" id="KW-0472">Membrane</keyword>
<keyword evidence="5" id="KW-0653">Protein transport</keyword>
<keyword evidence="12" id="KW-1185">Reference proteome</keyword>
<evidence type="ECO:0000256" key="1">
    <source>
        <dbReference type="ARBA" id="ARBA00004633"/>
    </source>
</evidence>
<evidence type="ECO:0000256" key="7">
    <source>
        <dbReference type="ARBA" id="ARBA00053101"/>
    </source>
</evidence>